<sequence length="285" mass="32899">MIKIKDEELEKIFQKHTESVSIINAFGQELEKSEQEKKNLQADYDNMKKELTFCRSSYFILVYKITTGEDKQIGPVDEVTFRLSEYKYRDFLKSLKNRIPDIEILNLNDAYSNNKEAKTFMTTHFPNKVGVFNFNKGSSLKCCLSVFFEELVEISQRVIGELNIHEFEISQAQLIALLCANKHKQLFGLIKCKLDLSSVPDFGGNLSGSWIKGLDLDGCGEIWCCNWQYNGTHFENLIAGLSQEEDFKKNLKMIKMSECGMEKNMVEKILEDYGFGHVEIYNHSK</sequence>
<dbReference type="Proteomes" id="UP001295684">
    <property type="component" value="Unassembled WGS sequence"/>
</dbReference>
<comment type="caution">
    <text evidence="2">The sequence shown here is derived from an EMBL/GenBank/DDBJ whole genome shotgun (WGS) entry which is preliminary data.</text>
</comment>
<feature type="coiled-coil region" evidence="1">
    <location>
        <begin position="23"/>
        <end position="50"/>
    </location>
</feature>
<keyword evidence="1" id="KW-0175">Coiled coil</keyword>
<dbReference type="EMBL" id="CAMPGE010000513">
    <property type="protein sequence ID" value="CAI2359259.1"/>
    <property type="molecule type" value="Genomic_DNA"/>
</dbReference>
<proteinExistence type="predicted"/>
<accession>A0AAD1U334</accession>
<name>A0AAD1U334_EUPCR</name>
<protein>
    <submittedName>
        <fullName evidence="2">Uncharacterized protein</fullName>
    </submittedName>
</protein>
<keyword evidence="3" id="KW-1185">Reference proteome</keyword>
<evidence type="ECO:0000256" key="1">
    <source>
        <dbReference type="SAM" id="Coils"/>
    </source>
</evidence>
<reference evidence="2" key="1">
    <citation type="submission" date="2023-07" db="EMBL/GenBank/DDBJ databases">
        <authorList>
            <consortium name="AG Swart"/>
            <person name="Singh M."/>
            <person name="Singh A."/>
            <person name="Seah K."/>
            <person name="Emmerich C."/>
        </authorList>
    </citation>
    <scope>NUCLEOTIDE SEQUENCE</scope>
    <source>
        <strain evidence="2">DP1</strain>
    </source>
</reference>
<evidence type="ECO:0000313" key="3">
    <source>
        <dbReference type="Proteomes" id="UP001295684"/>
    </source>
</evidence>
<dbReference type="AlphaFoldDB" id="A0AAD1U334"/>
<gene>
    <name evidence="2" type="ORF">ECRASSUSDP1_LOCUS545</name>
</gene>
<evidence type="ECO:0000313" key="2">
    <source>
        <dbReference type="EMBL" id="CAI2359259.1"/>
    </source>
</evidence>
<organism evidence="2 3">
    <name type="scientific">Euplotes crassus</name>
    <dbReference type="NCBI Taxonomy" id="5936"/>
    <lineage>
        <taxon>Eukaryota</taxon>
        <taxon>Sar</taxon>
        <taxon>Alveolata</taxon>
        <taxon>Ciliophora</taxon>
        <taxon>Intramacronucleata</taxon>
        <taxon>Spirotrichea</taxon>
        <taxon>Hypotrichia</taxon>
        <taxon>Euplotida</taxon>
        <taxon>Euplotidae</taxon>
        <taxon>Moneuplotes</taxon>
    </lineage>
</organism>